<gene>
    <name evidence="4" type="ORF">PCS_02087</name>
</gene>
<feature type="domain" description="Hemerythrin-like" evidence="3">
    <location>
        <begin position="45"/>
        <end position="169"/>
    </location>
</feature>
<feature type="signal peptide" evidence="2">
    <location>
        <begin position="1"/>
        <end position="25"/>
    </location>
</feature>
<sequence length="263" mass="28724">MTRKKFSVSLIALFIALLTAGVAFAQNGQNGQDIVQSPENSLFYNIGNDHRDVAILFNRLETMVAEQDQMDGEQQTTDAQALFDELTTALLAHGAAAEQTLYQALADNQTNGTMDTMGSLSDLGVQLAVDLHVANLQLWELRNTTMDSGIWLSKFRVLEDNVTSHFKREVLYGYSEGMAALDDQQATQLGQQYQTIKQQTITEIESQDLNTYLEQALCEPILGEDQGFCITTDSGMNGDGGQTGDGDQTGDDGQTDDGEETTS</sequence>
<feature type="compositionally biased region" description="Acidic residues" evidence="1">
    <location>
        <begin position="248"/>
        <end position="263"/>
    </location>
</feature>
<evidence type="ECO:0000256" key="2">
    <source>
        <dbReference type="SAM" id="SignalP"/>
    </source>
</evidence>
<dbReference type="Proteomes" id="UP000011922">
    <property type="component" value="Unassembled WGS sequence"/>
</dbReference>
<comment type="caution">
    <text evidence="4">The sequence shown here is derived from an EMBL/GenBank/DDBJ whole genome shotgun (WGS) entry which is preliminary data.</text>
</comment>
<evidence type="ECO:0000256" key="1">
    <source>
        <dbReference type="SAM" id="MobiDB-lite"/>
    </source>
</evidence>
<dbReference type="PATRIC" id="fig|1262666.3.peg.2116"/>
<dbReference type="InterPro" id="IPR012312">
    <property type="entry name" value="Hemerythrin-like"/>
</dbReference>
<name>M5PSZ9_DESAF</name>
<dbReference type="RefSeq" id="WP_005986896.1">
    <property type="nucleotide sequence ID" value="NZ_AOSV01000020.1"/>
</dbReference>
<organism evidence="4 5">
    <name type="scientific">Desulfocurvibacter africanus PCS</name>
    <dbReference type="NCBI Taxonomy" id="1262666"/>
    <lineage>
        <taxon>Bacteria</taxon>
        <taxon>Pseudomonadati</taxon>
        <taxon>Thermodesulfobacteriota</taxon>
        <taxon>Desulfovibrionia</taxon>
        <taxon>Desulfovibrionales</taxon>
        <taxon>Desulfovibrionaceae</taxon>
        <taxon>Desulfocurvibacter</taxon>
    </lineage>
</organism>
<feature type="region of interest" description="Disordered" evidence="1">
    <location>
        <begin position="233"/>
        <end position="263"/>
    </location>
</feature>
<accession>M5PSZ9</accession>
<dbReference type="EMBL" id="AOSV01000020">
    <property type="protein sequence ID" value="EMG37249.1"/>
    <property type="molecule type" value="Genomic_DNA"/>
</dbReference>
<dbReference type="Pfam" id="PF01814">
    <property type="entry name" value="Hemerythrin"/>
    <property type="match status" value="1"/>
</dbReference>
<evidence type="ECO:0000313" key="5">
    <source>
        <dbReference type="Proteomes" id="UP000011922"/>
    </source>
</evidence>
<feature type="chain" id="PRO_5004069609" description="Hemerythrin-like domain-containing protein" evidence="2">
    <location>
        <begin position="26"/>
        <end position="263"/>
    </location>
</feature>
<reference evidence="4 5" key="1">
    <citation type="journal article" date="2013" name="Genome Announc.">
        <title>Draft Genome Sequence for Desulfovibrio africanus Strain PCS.</title>
        <authorList>
            <person name="Brown S.D."/>
            <person name="Utturkar S.M."/>
            <person name="Arkin A.P."/>
            <person name="Deutschbauer A.M."/>
            <person name="Elias D.A."/>
            <person name="Hazen T.C."/>
            <person name="Chakraborty R."/>
        </authorList>
    </citation>
    <scope>NUCLEOTIDE SEQUENCE [LARGE SCALE GENOMIC DNA]</scope>
    <source>
        <strain evidence="4 5">PCS</strain>
    </source>
</reference>
<proteinExistence type="predicted"/>
<dbReference type="AlphaFoldDB" id="M5PSZ9"/>
<protein>
    <recommendedName>
        <fullName evidence="3">Hemerythrin-like domain-containing protein</fullName>
    </recommendedName>
</protein>
<keyword evidence="2" id="KW-0732">Signal</keyword>
<evidence type="ECO:0000313" key="4">
    <source>
        <dbReference type="EMBL" id="EMG37249.1"/>
    </source>
</evidence>
<evidence type="ECO:0000259" key="3">
    <source>
        <dbReference type="Pfam" id="PF01814"/>
    </source>
</evidence>